<keyword evidence="7 11" id="KW-1133">Transmembrane helix</keyword>
<dbReference type="EMBL" id="JARBDR010000903">
    <property type="protein sequence ID" value="KAJ8304129.1"/>
    <property type="molecule type" value="Genomic_DNA"/>
</dbReference>
<dbReference type="Pfam" id="PF13855">
    <property type="entry name" value="LRR_8"/>
    <property type="match status" value="1"/>
</dbReference>
<gene>
    <name evidence="13" type="ORF">KUTeg_017712</name>
</gene>
<evidence type="ECO:0000256" key="10">
    <source>
        <dbReference type="ARBA" id="ARBA00023180"/>
    </source>
</evidence>
<dbReference type="SMART" id="SM00369">
    <property type="entry name" value="LRR_TYP"/>
    <property type="match status" value="6"/>
</dbReference>
<dbReference type="PANTHER" id="PTHR24365:SF541">
    <property type="entry name" value="PROTEIN TOLL-RELATED"/>
    <property type="match status" value="1"/>
</dbReference>
<dbReference type="SUPFAM" id="SSF52058">
    <property type="entry name" value="L domain-like"/>
    <property type="match status" value="1"/>
</dbReference>
<dbReference type="SUPFAM" id="SSF52200">
    <property type="entry name" value="Toll/Interleukin receptor TIR domain"/>
    <property type="match status" value="1"/>
</dbReference>
<evidence type="ECO:0000256" key="9">
    <source>
        <dbReference type="ARBA" id="ARBA00023170"/>
    </source>
</evidence>
<keyword evidence="10" id="KW-0325">Glycoprotein</keyword>
<dbReference type="Proteomes" id="UP001217089">
    <property type="component" value="Unassembled WGS sequence"/>
</dbReference>
<evidence type="ECO:0000256" key="11">
    <source>
        <dbReference type="SAM" id="Phobius"/>
    </source>
</evidence>
<dbReference type="InterPro" id="IPR032675">
    <property type="entry name" value="LRR_dom_sf"/>
</dbReference>
<dbReference type="Gene3D" id="3.80.10.10">
    <property type="entry name" value="Ribonuclease Inhibitor"/>
    <property type="match status" value="3"/>
</dbReference>
<evidence type="ECO:0000256" key="6">
    <source>
        <dbReference type="ARBA" id="ARBA00022737"/>
    </source>
</evidence>
<keyword evidence="4 11" id="KW-0812">Transmembrane</keyword>
<protein>
    <recommendedName>
        <fullName evidence="12">TIR domain-containing protein</fullName>
    </recommendedName>
</protein>
<accession>A0ABQ9EFQ1</accession>
<comment type="similarity">
    <text evidence="2">Belongs to the Toll-like receptor family.</text>
</comment>
<evidence type="ECO:0000256" key="5">
    <source>
        <dbReference type="ARBA" id="ARBA00022729"/>
    </source>
</evidence>
<dbReference type="SMART" id="SM00255">
    <property type="entry name" value="TIR"/>
    <property type="match status" value="1"/>
</dbReference>
<comment type="subcellular location">
    <subcellularLocation>
        <location evidence="1">Membrane</location>
        <topology evidence="1">Single-pass type I membrane protein</topology>
    </subcellularLocation>
</comment>
<dbReference type="InterPro" id="IPR000483">
    <property type="entry name" value="Cys-rich_flank_reg_C"/>
</dbReference>
<dbReference type="PROSITE" id="PS50104">
    <property type="entry name" value="TIR"/>
    <property type="match status" value="1"/>
</dbReference>
<dbReference type="PROSITE" id="PS51450">
    <property type="entry name" value="LRR"/>
    <property type="match status" value="1"/>
</dbReference>
<dbReference type="InterPro" id="IPR001611">
    <property type="entry name" value="Leu-rich_rpt"/>
</dbReference>
<keyword evidence="8 11" id="KW-0472">Membrane</keyword>
<evidence type="ECO:0000256" key="1">
    <source>
        <dbReference type="ARBA" id="ARBA00004479"/>
    </source>
</evidence>
<sequence>MENLIGEYFRCYIPCFCIRKCAQLSMIMEGQKVGWIMVLFAIHSIPFVASQCKGEINVSSTNMTFLNESSIGTTLPSDVCKLNASGNFIMEITTDLFCKDPSSCLPNFYFLEELDLSNNQIQNIEDNAFDTLVHLKFLDISGNDLTMLKSIWFSKFILLEVLNASRNHIIHIENGVFTKHLSHLLQVNLAWNELNSFEPWAYIPDSVKTFDLRHNRITSFTNNLKWTYDLKESYDTYVDLRYNLLTEWDDFYVQQYSRSPDSDYAADFVTMLIDIRENNISCDCKIHYLVTRIQRSYYRYSNMEMFKVKCHSPPKLNNRDLFYDNGVVDDLICDLKNDCPIGCVCEGRPEANVTFINCSNSNLQKLPDKIPKNNYKTIQMYLDNNDISILDDRYYIGEISILSLAGNSLTSIKGDAISRMDALEKLNVNNNKLKSLPKSIQFQLPYEKINITRNPISCDCSMTWMRDWITLSPWDTTHRDIKCHHDDSKSDYKITDITEDMLSCSYDMAIALAVSLGIFLIVCIIAAVWAKRCPYETKVLLYRFLRIHPRDKYIVDREEDIEGDLYVSFDETDIHIRQWVLRELTKKLEKEKPRYNVFIPYRDLMGRAGEDKSEVIIEQMEKSKRVMIILSEGYEKNEWCTYECSRAELIDFNAGRVIFIEFYPEVAQMINQEPWNSRVQGRKILKRGETKSQKRWFWYKLKYELPVK</sequence>
<comment type="caution">
    <text evidence="13">The sequence shown here is derived from an EMBL/GenBank/DDBJ whole genome shotgun (WGS) entry which is preliminary data.</text>
</comment>
<reference evidence="13 14" key="1">
    <citation type="submission" date="2022-12" db="EMBL/GenBank/DDBJ databases">
        <title>Chromosome-level genome of Tegillarca granosa.</title>
        <authorList>
            <person name="Kim J."/>
        </authorList>
    </citation>
    <scope>NUCLEOTIDE SEQUENCE [LARGE SCALE GENOMIC DNA]</scope>
    <source>
        <strain evidence="13">Teg-2019</strain>
        <tissue evidence="13">Adductor muscle</tissue>
    </source>
</reference>
<organism evidence="13 14">
    <name type="scientific">Tegillarca granosa</name>
    <name type="common">Malaysian cockle</name>
    <name type="synonym">Anadara granosa</name>
    <dbReference type="NCBI Taxonomy" id="220873"/>
    <lineage>
        <taxon>Eukaryota</taxon>
        <taxon>Metazoa</taxon>
        <taxon>Spiralia</taxon>
        <taxon>Lophotrochozoa</taxon>
        <taxon>Mollusca</taxon>
        <taxon>Bivalvia</taxon>
        <taxon>Autobranchia</taxon>
        <taxon>Pteriomorphia</taxon>
        <taxon>Arcoida</taxon>
        <taxon>Arcoidea</taxon>
        <taxon>Arcidae</taxon>
        <taxon>Tegillarca</taxon>
    </lineage>
</organism>
<evidence type="ECO:0000256" key="3">
    <source>
        <dbReference type="ARBA" id="ARBA00022614"/>
    </source>
</evidence>
<keyword evidence="9" id="KW-0675">Receptor</keyword>
<keyword evidence="5" id="KW-0732">Signal</keyword>
<evidence type="ECO:0000256" key="4">
    <source>
        <dbReference type="ARBA" id="ARBA00022692"/>
    </source>
</evidence>
<dbReference type="InterPro" id="IPR035897">
    <property type="entry name" value="Toll_tir_struct_dom_sf"/>
</dbReference>
<feature type="domain" description="TIR" evidence="12">
    <location>
        <begin position="561"/>
        <end position="705"/>
    </location>
</feature>
<proteinExistence type="inferred from homology"/>
<evidence type="ECO:0000313" key="14">
    <source>
        <dbReference type="Proteomes" id="UP001217089"/>
    </source>
</evidence>
<feature type="transmembrane region" description="Helical" evidence="11">
    <location>
        <begin position="508"/>
        <end position="530"/>
    </location>
</feature>
<dbReference type="Pfam" id="PF01582">
    <property type="entry name" value="TIR"/>
    <property type="match status" value="1"/>
</dbReference>
<keyword evidence="14" id="KW-1185">Reference proteome</keyword>
<name>A0ABQ9EFQ1_TEGGR</name>
<evidence type="ECO:0000256" key="8">
    <source>
        <dbReference type="ARBA" id="ARBA00023136"/>
    </source>
</evidence>
<dbReference type="InterPro" id="IPR000372">
    <property type="entry name" value="LRRNT"/>
</dbReference>
<dbReference type="SMART" id="SM00082">
    <property type="entry name" value="LRRCT"/>
    <property type="match status" value="2"/>
</dbReference>
<dbReference type="PANTHER" id="PTHR24365">
    <property type="entry name" value="TOLL-LIKE RECEPTOR"/>
    <property type="match status" value="1"/>
</dbReference>
<dbReference type="Gene3D" id="3.40.50.10140">
    <property type="entry name" value="Toll/interleukin-1 receptor homology (TIR) domain"/>
    <property type="match status" value="1"/>
</dbReference>
<dbReference type="SMART" id="SM00013">
    <property type="entry name" value="LRRNT"/>
    <property type="match status" value="1"/>
</dbReference>
<evidence type="ECO:0000259" key="12">
    <source>
        <dbReference type="PROSITE" id="PS50104"/>
    </source>
</evidence>
<keyword evidence="6" id="KW-0677">Repeat</keyword>
<evidence type="ECO:0000256" key="2">
    <source>
        <dbReference type="ARBA" id="ARBA00009634"/>
    </source>
</evidence>
<dbReference type="InterPro" id="IPR003591">
    <property type="entry name" value="Leu-rich_rpt_typical-subtyp"/>
</dbReference>
<evidence type="ECO:0000313" key="13">
    <source>
        <dbReference type="EMBL" id="KAJ8304129.1"/>
    </source>
</evidence>
<keyword evidence="3" id="KW-0433">Leucine-rich repeat</keyword>
<dbReference type="InterPro" id="IPR000157">
    <property type="entry name" value="TIR_dom"/>
</dbReference>
<evidence type="ECO:0000256" key="7">
    <source>
        <dbReference type="ARBA" id="ARBA00022989"/>
    </source>
</evidence>